<sequence length="58" mass="6706">MLFHIRWNVVPDKMEQHSMSLGTGFQLTSNKTVDAKQAFNGTLIILHTIIYYHLRDSS</sequence>
<reference evidence="1 2" key="1">
    <citation type="submission" date="2013-08" db="EMBL/GenBank/DDBJ databases">
        <authorList>
            <person name="Weinstock G."/>
            <person name="Sodergren E."/>
            <person name="Wylie T."/>
            <person name="Fulton L."/>
            <person name="Fulton R."/>
            <person name="Fronick C."/>
            <person name="O'Laughlin M."/>
            <person name="Godfrey J."/>
            <person name="Miner T."/>
            <person name="Herter B."/>
            <person name="Appelbaum E."/>
            <person name="Cordes M."/>
            <person name="Lek S."/>
            <person name="Wollam A."/>
            <person name="Pepin K.H."/>
            <person name="Palsikar V.B."/>
            <person name="Mitreva M."/>
            <person name="Wilson R.K."/>
        </authorList>
    </citation>
    <scope>NUCLEOTIDE SEQUENCE [LARGE SCALE GENOMIC DNA]</scope>
    <source>
        <strain evidence="1 2">ATCC 15930</strain>
    </source>
</reference>
<evidence type="ECO:0000313" key="1">
    <source>
        <dbReference type="EMBL" id="KDR51260.1"/>
    </source>
</evidence>
<comment type="caution">
    <text evidence="1">The sequence shown here is derived from an EMBL/GenBank/DDBJ whole genome shotgun (WGS) entry which is preliminary data.</text>
</comment>
<name>A0A069QEP6_HOYLO</name>
<proteinExistence type="predicted"/>
<dbReference type="EMBL" id="JNGW01000117">
    <property type="protein sequence ID" value="KDR51260.1"/>
    <property type="molecule type" value="Genomic_DNA"/>
</dbReference>
<evidence type="ECO:0000313" key="2">
    <source>
        <dbReference type="Proteomes" id="UP000027442"/>
    </source>
</evidence>
<dbReference type="PATRIC" id="fig|1122985.7.peg.2808"/>
<organism evidence="1 2">
    <name type="scientific">Hoylesella loescheii DSM 19665 = JCM 12249 = ATCC 15930</name>
    <dbReference type="NCBI Taxonomy" id="1122985"/>
    <lineage>
        <taxon>Bacteria</taxon>
        <taxon>Pseudomonadati</taxon>
        <taxon>Bacteroidota</taxon>
        <taxon>Bacteroidia</taxon>
        <taxon>Bacteroidales</taxon>
        <taxon>Prevotellaceae</taxon>
        <taxon>Hoylesella</taxon>
    </lineage>
</organism>
<gene>
    <name evidence="1" type="ORF">HMPREF1991_02713</name>
</gene>
<accession>A0A069QEP6</accession>
<dbReference type="AlphaFoldDB" id="A0A069QEP6"/>
<protein>
    <submittedName>
        <fullName evidence="1">Uncharacterized protein</fullName>
    </submittedName>
</protein>
<keyword evidence="2" id="KW-1185">Reference proteome</keyword>
<dbReference type="Proteomes" id="UP000027442">
    <property type="component" value="Unassembled WGS sequence"/>
</dbReference>
<dbReference type="HOGENOM" id="CLU_2975504_0_0_10"/>